<protein>
    <submittedName>
        <fullName evidence="2">Uncharacterized protein</fullName>
    </submittedName>
</protein>
<feature type="chain" id="PRO_5005568016" evidence="1">
    <location>
        <begin position="22"/>
        <end position="134"/>
    </location>
</feature>
<dbReference type="EMBL" id="LAVV01009849">
    <property type="protein sequence ID" value="KNZ49892.1"/>
    <property type="molecule type" value="Genomic_DNA"/>
</dbReference>
<gene>
    <name evidence="2" type="ORF">VP01_4713g1</name>
</gene>
<keyword evidence="3" id="KW-1185">Reference proteome</keyword>
<organism evidence="2 3">
    <name type="scientific">Puccinia sorghi</name>
    <dbReference type="NCBI Taxonomy" id="27349"/>
    <lineage>
        <taxon>Eukaryota</taxon>
        <taxon>Fungi</taxon>
        <taxon>Dikarya</taxon>
        <taxon>Basidiomycota</taxon>
        <taxon>Pucciniomycotina</taxon>
        <taxon>Pucciniomycetes</taxon>
        <taxon>Pucciniales</taxon>
        <taxon>Pucciniaceae</taxon>
        <taxon>Puccinia</taxon>
    </lineage>
</organism>
<name>A0A0L6UNT5_9BASI</name>
<sequence>MARKRLTVILFLKLNLSGKLLFPPHVPIIDPFITADADGGENRGGGEKRWGRSTLLRGFSRFETTHAMWEKAQCCFNLISRVAIKVFQSLISFDVIQIQSTDAISSHLDDILDALEIIHFKFTQDEISSLILHL</sequence>
<evidence type="ECO:0000256" key="1">
    <source>
        <dbReference type="SAM" id="SignalP"/>
    </source>
</evidence>
<dbReference type="AlphaFoldDB" id="A0A0L6UNT5"/>
<evidence type="ECO:0000313" key="3">
    <source>
        <dbReference type="Proteomes" id="UP000037035"/>
    </source>
</evidence>
<evidence type="ECO:0000313" key="2">
    <source>
        <dbReference type="EMBL" id="KNZ49892.1"/>
    </source>
</evidence>
<accession>A0A0L6UNT5</accession>
<dbReference type="VEuPathDB" id="FungiDB:VP01_4713g1"/>
<keyword evidence="1" id="KW-0732">Signal</keyword>
<feature type="signal peptide" evidence="1">
    <location>
        <begin position="1"/>
        <end position="21"/>
    </location>
</feature>
<proteinExistence type="predicted"/>
<dbReference type="Proteomes" id="UP000037035">
    <property type="component" value="Unassembled WGS sequence"/>
</dbReference>
<comment type="caution">
    <text evidence="2">The sequence shown here is derived from an EMBL/GenBank/DDBJ whole genome shotgun (WGS) entry which is preliminary data.</text>
</comment>
<reference evidence="2 3" key="1">
    <citation type="submission" date="2015-08" db="EMBL/GenBank/DDBJ databases">
        <title>Next Generation Sequencing and Analysis of the Genome of Puccinia sorghi L Schw, the Causal Agent of Maize Common Rust.</title>
        <authorList>
            <person name="Rochi L."/>
            <person name="Burguener G."/>
            <person name="Darino M."/>
            <person name="Turjanski A."/>
            <person name="Kreff E."/>
            <person name="Dieguez M.J."/>
            <person name="Sacco F."/>
        </authorList>
    </citation>
    <scope>NUCLEOTIDE SEQUENCE [LARGE SCALE GENOMIC DNA]</scope>
    <source>
        <strain evidence="2 3">RO10H11247</strain>
    </source>
</reference>